<dbReference type="AlphaFoldDB" id="A0A0B1RWA4"/>
<dbReference type="EMBL" id="KN612854">
    <property type="protein sequence ID" value="KHJ75325.1"/>
    <property type="molecule type" value="Genomic_DNA"/>
</dbReference>
<dbReference type="Proteomes" id="UP000053660">
    <property type="component" value="Unassembled WGS sequence"/>
</dbReference>
<proteinExistence type="predicted"/>
<reference evidence="1 2" key="1">
    <citation type="submission" date="2014-03" db="EMBL/GenBank/DDBJ databases">
        <title>Draft genome of the hookworm Oesophagostomum dentatum.</title>
        <authorList>
            <person name="Mitreva M."/>
        </authorList>
    </citation>
    <scope>NUCLEOTIDE SEQUENCE [LARGE SCALE GENOMIC DNA]</scope>
    <source>
        <strain evidence="1 2">OD-Hann</strain>
    </source>
</reference>
<accession>A0A0B1RWA4</accession>
<evidence type="ECO:0000313" key="1">
    <source>
        <dbReference type="EMBL" id="KHJ75325.1"/>
    </source>
</evidence>
<protein>
    <submittedName>
        <fullName evidence="1">Uncharacterized protein</fullName>
    </submittedName>
</protein>
<evidence type="ECO:0000313" key="2">
    <source>
        <dbReference type="Proteomes" id="UP000053660"/>
    </source>
</evidence>
<name>A0A0B1RWA4_OESDE</name>
<organism evidence="1 2">
    <name type="scientific">Oesophagostomum dentatum</name>
    <name type="common">Nodular worm</name>
    <dbReference type="NCBI Taxonomy" id="61180"/>
    <lineage>
        <taxon>Eukaryota</taxon>
        <taxon>Metazoa</taxon>
        <taxon>Ecdysozoa</taxon>
        <taxon>Nematoda</taxon>
        <taxon>Chromadorea</taxon>
        <taxon>Rhabditida</taxon>
        <taxon>Rhabditina</taxon>
        <taxon>Rhabditomorpha</taxon>
        <taxon>Strongyloidea</taxon>
        <taxon>Strongylidae</taxon>
        <taxon>Oesophagostomum</taxon>
    </lineage>
</organism>
<gene>
    <name evidence="1" type="ORF">OESDEN_25058</name>
</gene>
<keyword evidence="2" id="KW-1185">Reference proteome</keyword>
<sequence>MSSRGRSNSRYCSAGAGCRTTVHAGNNAGTLASISRLRSS</sequence>